<organism evidence="1 2">
    <name type="scientific">Ensete ventricosum</name>
    <name type="common">Abyssinian banana</name>
    <name type="synonym">Musa ensete</name>
    <dbReference type="NCBI Taxonomy" id="4639"/>
    <lineage>
        <taxon>Eukaryota</taxon>
        <taxon>Viridiplantae</taxon>
        <taxon>Streptophyta</taxon>
        <taxon>Embryophyta</taxon>
        <taxon>Tracheophyta</taxon>
        <taxon>Spermatophyta</taxon>
        <taxon>Magnoliopsida</taxon>
        <taxon>Liliopsida</taxon>
        <taxon>Zingiberales</taxon>
        <taxon>Musaceae</taxon>
        <taxon>Ensete</taxon>
    </lineage>
</organism>
<evidence type="ECO:0000313" key="2">
    <source>
        <dbReference type="Proteomes" id="UP000287651"/>
    </source>
</evidence>
<protein>
    <submittedName>
        <fullName evidence="1">Uncharacterized protein</fullName>
    </submittedName>
</protein>
<accession>A0A426ZFQ5</accession>
<dbReference type="EMBL" id="AMZH03006846">
    <property type="protein sequence ID" value="RRT62804.1"/>
    <property type="molecule type" value="Genomic_DNA"/>
</dbReference>
<name>A0A426ZFQ5_ENSVE</name>
<dbReference type="AlphaFoldDB" id="A0A426ZFQ5"/>
<gene>
    <name evidence="1" type="ORF">B296_00040367</name>
</gene>
<evidence type="ECO:0000313" key="1">
    <source>
        <dbReference type="EMBL" id="RRT62804.1"/>
    </source>
</evidence>
<proteinExistence type="predicted"/>
<sequence>MRDNTFPTHLWGTGSDLIQNSGPTEVWFQIPAVFLNHKAGMAARRLYRVEKTSIVRFRVDTEPAKPYLTDRRGARIVKRSYPSIMNQRFGSPLRFPLAALLLSPWPLARGSDHK</sequence>
<dbReference type="Proteomes" id="UP000287651">
    <property type="component" value="Unassembled WGS sequence"/>
</dbReference>
<comment type="caution">
    <text evidence="1">The sequence shown here is derived from an EMBL/GenBank/DDBJ whole genome shotgun (WGS) entry which is preliminary data.</text>
</comment>
<reference evidence="1 2" key="1">
    <citation type="journal article" date="2014" name="Agronomy (Basel)">
        <title>A Draft Genome Sequence for Ensete ventricosum, the Drought-Tolerant Tree Against Hunger.</title>
        <authorList>
            <person name="Harrison J."/>
            <person name="Moore K.A."/>
            <person name="Paszkiewicz K."/>
            <person name="Jones T."/>
            <person name="Grant M."/>
            <person name="Ambacheew D."/>
            <person name="Muzemil S."/>
            <person name="Studholme D.J."/>
        </authorList>
    </citation>
    <scope>NUCLEOTIDE SEQUENCE [LARGE SCALE GENOMIC DNA]</scope>
</reference>